<dbReference type="Gene3D" id="3.40.50.1010">
    <property type="entry name" value="5'-nuclease"/>
    <property type="match status" value="1"/>
</dbReference>
<sequence length="561" mass="62950">MGIAGFARRLDRHATRYSPEDLSGSNAVIDGPSLAYHAHKLALAAAVNKSNVSRIPSYADIAQQALRWLRALDAINIKVSTILFDGALPKTKQHERVTRNDRYNQQVNGLRSNYPSEACPIPTSLGPASYAFLAPALRETLGDSEYASITSTVPGEADDWCAPYANKHPKSVIFSDDTDLLLYDFPGEVRIIFFRDTDLWPEPKLKGYYPPRICQDLGLSNLGTFAYCLSQDPFKSETALIEEAQSVNRASGSYHNFIERYTTGFTTANPFDTQWANPSLQNLDVRTSEFVFQSLDSTPKPTIYLPFLVEDKHRASAWNIGQDLRAVAYSFVAAEQSNVQEHRRKAQKVTMHEIELYPLHDLPATVRTYTESIRVWLEWSTKRKVPGELVWPLYAIGMVLPELNTPPSFAQLLRILSGDFDNSWNFIHLTACLHAGLYSLRVVKQCVDVWLSLNNDSSSPLLDHAKQLQLGLQQIGSISELFLVPGQGKRALGDAEVVRELLVEIYASAKVEVPLERKSNKKAKKQQREAERKGRRKQETATQTDSNVFDVLAFMNAARKS</sequence>
<dbReference type="OrthoDB" id="5297549at2759"/>
<feature type="region of interest" description="Disordered" evidence="2">
    <location>
        <begin position="517"/>
        <end position="544"/>
    </location>
</feature>
<feature type="domain" description="Asteroid" evidence="3">
    <location>
        <begin position="130"/>
        <end position="356"/>
    </location>
</feature>
<dbReference type="PANTHER" id="PTHR15665">
    <property type="entry name" value="ASTEROID PROTEIN"/>
    <property type="match status" value="1"/>
</dbReference>
<comment type="similarity">
    <text evidence="1">Belongs to the asteroid family.</text>
</comment>
<evidence type="ECO:0000313" key="5">
    <source>
        <dbReference type="Proteomes" id="UP000800036"/>
    </source>
</evidence>
<dbReference type="Proteomes" id="UP000800036">
    <property type="component" value="Unassembled WGS sequence"/>
</dbReference>
<gene>
    <name evidence="4" type="ORF">BU23DRAFT_91019</name>
</gene>
<dbReference type="AlphaFoldDB" id="A0A6A5VCB8"/>
<reference evidence="4" key="1">
    <citation type="journal article" date="2020" name="Stud. Mycol.">
        <title>101 Dothideomycetes genomes: a test case for predicting lifestyles and emergence of pathogens.</title>
        <authorList>
            <person name="Haridas S."/>
            <person name="Albert R."/>
            <person name="Binder M."/>
            <person name="Bloem J."/>
            <person name="Labutti K."/>
            <person name="Salamov A."/>
            <person name="Andreopoulos B."/>
            <person name="Baker S."/>
            <person name="Barry K."/>
            <person name="Bills G."/>
            <person name="Bluhm B."/>
            <person name="Cannon C."/>
            <person name="Castanera R."/>
            <person name="Culley D."/>
            <person name="Daum C."/>
            <person name="Ezra D."/>
            <person name="Gonzalez J."/>
            <person name="Henrissat B."/>
            <person name="Kuo A."/>
            <person name="Liang C."/>
            <person name="Lipzen A."/>
            <person name="Lutzoni F."/>
            <person name="Magnuson J."/>
            <person name="Mondo S."/>
            <person name="Nolan M."/>
            <person name="Ohm R."/>
            <person name="Pangilinan J."/>
            <person name="Park H.-J."/>
            <person name="Ramirez L."/>
            <person name="Alfaro M."/>
            <person name="Sun H."/>
            <person name="Tritt A."/>
            <person name="Yoshinaga Y."/>
            <person name="Zwiers L.-H."/>
            <person name="Turgeon B."/>
            <person name="Goodwin S."/>
            <person name="Spatafora J."/>
            <person name="Crous P."/>
            <person name="Grigoriev I."/>
        </authorList>
    </citation>
    <scope>NUCLEOTIDE SEQUENCE</scope>
    <source>
        <strain evidence="4">CBS 107.79</strain>
    </source>
</reference>
<organism evidence="4 5">
    <name type="scientific">Bimuria novae-zelandiae CBS 107.79</name>
    <dbReference type="NCBI Taxonomy" id="1447943"/>
    <lineage>
        <taxon>Eukaryota</taxon>
        <taxon>Fungi</taxon>
        <taxon>Dikarya</taxon>
        <taxon>Ascomycota</taxon>
        <taxon>Pezizomycotina</taxon>
        <taxon>Dothideomycetes</taxon>
        <taxon>Pleosporomycetidae</taxon>
        <taxon>Pleosporales</taxon>
        <taxon>Massarineae</taxon>
        <taxon>Didymosphaeriaceae</taxon>
        <taxon>Bimuria</taxon>
    </lineage>
</organism>
<keyword evidence="5" id="KW-1185">Reference proteome</keyword>
<dbReference type="PANTHER" id="PTHR15665:SF1">
    <property type="entry name" value="PROTEIN ASTEROID HOMOLOG 1"/>
    <property type="match status" value="1"/>
</dbReference>
<dbReference type="InterPro" id="IPR029060">
    <property type="entry name" value="PIN-like_dom_sf"/>
</dbReference>
<name>A0A6A5VCB8_9PLEO</name>
<dbReference type="InterPro" id="IPR039436">
    <property type="entry name" value="Asteroid_dom"/>
</dbReference>
<evidence type="ECO:0000256" key="1">
    <source>
        <dbReference type="ARBA" id="ARBA00007398"/>
    </source>
</evidence>
<evidence type="ECO:0000256" key="2">
    <source>
        <dbReference type="SAM" id="MobiDB-lite"/>
    </source>
</evidence>
<protein>
    <recommendedName>
        <fullName evidence="3">Asteroid domain-containing protein</fullName>
    </recommendedName>
</protein>
<dbReference type="SUPFAM" id="SSF88723">
    <property type="entry name" value="PIN domain-like"/>
    <property type="match status" value="1"/>
</dbReference>
<evidence type="ECO:0000259" key="3">
    <source>
        <dbReference type="Pfam" id="PF12813"/>
    </source>
</evidence>
<proteinExistence type="inferred from homology"/>
<dbReference type="EMBL" id="ML976673">
    <property type="protein sequence ID" value="KAF1974794.1"/>
    <property type="molecule type" value="Genomic_DNA"/>
</dbReference>
<dbReference type="Pfam" id="PF12813">
    <property type="entry name" value="XPG_I_2"/>
    <property type="match status" value="1"/>
</dbReference>
<evidence type="ECO:0000313" key="4">
    <source>
        <dbReference type="EMBL" id="KAF1974794.1"/>
    </source>
</evidence>
<accession>A0A6A5VCB8</accession>
<dbReference type="InterPro" id="IPR026832">
    <property type="entry name" value="Asteroid"/>
</dbReference>